<keyword evidence="3" id="KW-1185">Reference proteome</keyword>
<organism evidence="2 3">
    <name type="scientific">Geofilum rubicundum JCM 15548</name>
    <dbReference type="NCBI Taxonomy" id="1236989"/>
    <lineage>
        <taxon>Bacteria</taxon>
        <taxon>Pseudomonadati</taxon>
        <taxon>Bacteroidota</taxon>
        <taxon>Bacteroidia</taxon>
        <taxon>Marinilabiliales</taxon>
        <taxon>Marinilabiliaceae</taxon>
        <taxon>Geofilum</taxon>
    </lineage>
</organism>
<dbReference type="PANTHER" id="PTHR31435:SF10">
    <property type="entry name" value="BSR4717 PROTEIN"/>
    <property type="match status" value="1"/>
</dbReference>
<accession>A0A0E9LYY2</accession>
<dbReference type="Gene3D" id="3.40.630.30">
    <property type="match status" value="1"/>
</dbReference>
<dbReference type="InterPro" id="IPR016181">
    <property type="entry name" value="Acyl_CoA_acyltransferase"/>
</dbReference>
<evidence type="ECO:0000313" key="3">
    <source>
        <dbReference type="Proteomes" id="UP000032900"/>
    </source>
</evidence>
<evidence type="ECO:0000259" key="1">
    <source>
        <dbReference type="PROSITE" id="PS51729"/>
    </source>
</evidence>
<feature type="domain" description="N-acetyltransferase" evidence="1">
    <location>
        <begin position="7"/>
        <end position="93"/>
    </location>
</feature>
<dbReference type="EMBL" id="BAZW01000022">
    <property type="protein sequence ID" value="GAO30346.1"/>
    <property type="molecule type" value="Genomic_DNA"/>
</dbReference>
<dbReference type="AlphaFoldDB" id="A0A0E9LYY2"/>
<dbReference type="PANTHER" id="PTHR31435">
    <property type="entry name" value="PROTEIN NATD1"/>
    <property type="match status" value="1"/>
</dbReference>
<sequence>MIMPQVVHKEDLHRFELEVEGAVAFIEYKVKKPDVFAFVHTLVPDAHKGKGVASQLTKGAFEWCRDHGVQIIPVCPFIVTFVKRHPEWNDLIHEG</sequence>
<gene>
    <name evidence="2" type="ORF">JCM15548_12609</name>
</gene>
<proteinExistence type="predicted"/>
<comment type="caution">
    <text evidence="2">The sequence shown here is derived from an EMBL/GenBank/DDBJ whole genome shotgun (WGS) entry which is preliminary data.</text>
</comment>
<protein>
    <recommendedName>
        <fullName evidence="1">N-acetyltransferase domain-containing protein</fullName>
    </recommendedName>
</protein>
<dbReference type="SUPFAM" id="SSF55729">
    <property type="entry name" value="Acyl-CoA N-acyltransferases (Nat)"/>
    <property type="match status" value="1"/>
</dbReference>
<dbReference type="Pfam" id="PF14542">
    <property type="entry name" value="Acetyltransf_CG"/>
    <property type="match status" value="1"/>
</dbReference>
<name>A0A0E9LYY2_9BACT</name>
<dbReference type="STRING" id="1236989.JCM15548_12609"/>
<reference evidence="2 3" key="1">
    <citation type="journal article" date="2015" name="Microbes Environ.">
        <title>Distribution and evolution of nitrogen fixation genes in the phylum bacteroidetes.</title>
        <authorList>
            <person name="Inoue J."/>
            <person name="Oshima K."/>
            <person name="Suda W."/>
            <person name="Sakamoto M."/>
            <person name="Iino T."/>
            <person name="Noda S."/>
            <person name="Hongoh Y."/>
            <person name="Hattori M."/>
            <person name="Ohkuma M."/>
        </authorList>
    </citation>
    <scope>NUCLEOTIDE SEQUENCE [LARGE SCALE GENOMIC DNA]</scope>
    <source>
        <strain evidence="2">JCM 15548</strain>
    </source>
</reference>
<dbReference type="InterPro" id="IPR031165">
    <property type="entry name" value="GNAT_YJDJ"/>
</dbReference>
<evidence type="ECO:0000313" key="2">
    <source>
        <dbReference type="EMBL" id="GAO30346.1"/>
    </source>
</evidence>
<dbReference type="InterPro" id="IPR045057">
    <property type="entry name" value="Gcn5-rel_NAT"/>
</dbReference>
<dbReference type="OrthoDB" id="1120671at2"/>
<dbReference type="PROSITE" id="PS51729">
    <property type="entry name" value="GNAT_YJDJ"/>
    <property type="match status" value="1"/>
</dbReference>
<dbReference type="Proteomes" id="UP000032900">
    <property type="component" value="Unassembled WGS sequence"/>
</dbReference>